<keyword evidence="2" id="KW-0812">Transmembrane</keyword>
<evidence type="ECO:0000256" key="2">
    <source>
        <dbReference type="ARBA" id="ARBA00022692"/>
    </source>
</evidence>
<evidence type="ECO:0000256" key="4">
    <source>
        <dbReference type="ARBA" id="ARBA00023136"/>
    </source>
</evidence>
<dbReference type="GO" id="GO:0016020">
    <property type="term" value="C:membrane"/>
    <property type="evidence" value="ECO:0007669"/>
    <property type="project" value="UniProtKB-SubCell"/>
</dbReference>
<comment type="subcellular location">
    <subcellularLocation>
        <location evidence="1">Membrane</location>
        <topology evidence="1">Multi-pass membrane protein</topology>
    </subcellularLocation>
</comment>
<organism evidence="5 6">
    <name type="scientific">Penstemon smallii</name>
    <dbReference type="NCBI Taxonomy" id="265156"/>
    <lineage>
        <taxon>Eukaryota</taxon>
        <taxon>Viridiplantae</taxon>
        <taxon>Streptophyta</taxon>
        <taxon>Embryophyta</taxon>
        <taxon>Tracheophyta</taxon>
        <taxon>Spermatophyta</taxon>
        <taxon>Magnoliopsida</taxon>
        <taxon>eudicotyledons</taxon>
        <taxon>Gunneridae</taxon>
        <taxon>Pentapetalae</taxon>
        <taxon>asterids</taxon>
        <taxon>lamiids</taxon>
        <taxon>Lamiales</taxon>
        <taxon>Plantaginaceae</taxon>
        <taxon>Cheloneae</taxon>
        <taxon>Penstemon</taxon>
    </lineage>
</organism>
<dbReference type="PANTHER" id="PTHR14110">
    <property type="entry name" value="MITOCHONDRIAL IMPORT INNER MEMBRANE TRANSLOCASE SUBUNIT TIM22"/>
    <property type="match status" value="1"/>
</dbReference>
<dbReference type="InterPro" id="IPR039175">
    <property type="entry name" value="TIM22"/>
</dbReference>
<protein>
    <submittedName>
        <fullName evidence="5">Uncharacterized protein</fullName>
    </submittedName>
</protein>
<comment type="caution">
    <text evidence="5">The sequence shown here is derived from an EMBL/GenBank/DDBJ whole genome shotgun (WGS) entry which is preliminary data.</text>
</comment>
<keyword evidence="6" id="KW-1185">Reference proteome</keyword>
<dbReference type="Pfam" id="PF02466">
    <property type="entry name" value="Tim17"/>
    <property type="match status" value="1"/>
</dbReference>
<evidence type="ECO:0000256" key="1">
    <source>
        <dbReference type="ARBA" id="ARBA00004141"/>
    </source>
</evidence>
<evidence type="ECO:0000313" key="6">
    <source>
        <dbReference type="Proteomes" id="UP001634393"/>
    </source>
</evidence>
<proteinExistence type="predicted"/>
<keyword evidence="4" id="KW-0472">Membrane</keyword>
<accession>A0ABD3UP05</accession>
<keyword evidence="3" id="KW-1133">Transmembrane helix</keyword>
<evidence type="ECO:0000256" key="3">
    <source>
        <dbReference type="ARBA" id="ARBA00022989"/>
    </source>
</evidence>
<dbReference type="AlphaFoldDB" id="A0ABD3UP05"/>
<name>A0ABD3UP05_9LAMI</name>
<sequence length="130" mass="14106">MEEEFLDSVPCSSLAVDSVLRMSSAGMIWGSCFGPFDAKRRGLSGVARASFVAKSIGQCGFQYGLFAAIFSFTHCEIQRYRRRKDWVNTLTAGVVAGAAFGAGTRNWKQVAGITGIFCTLFHFGNDSKSI</sequence>
<dbReference type="Proteomes" id="UP001634393">
    <property type="component" value="Unassembled WGS sequence"/>
</dbReference>
<dbReference type="EMBL" id="JBJXBP010000001">
    <property type="protein sequence ID" value="KAL3849753.1"/>
    <property type="molecule type" value="Genomic_DNA"/>
</dbReference>
<evidence type="ECO:0000313" key="5">
    <source>
        <dbReference type="EMBL" id="KAL3849753.1"/>
    </source>
</evidence>
<reference evidence="5 6" key="1">
    <citation type="submission" date="2024-12" db="EMBL/GenBank/DDBJ databases">
        <title>The unique morphological basis and parallel evolutionary history of personate flowers in Penstemon.</title>
        <authorList>
            <person name="Depatie T.H."/>
            <person name="Wessinger C.A."/>
        </authorList>
    </citation>
    <scope>NUCLEOTIDE SEQUENCE [LARGE SCALE GENOMIC DNA]</scope>
    <source>
        <strain evidence="5">WTNN_2</strain>
        <tissue evidence="5">Leaf</tissue>
    </source>
</reference>
<gene>
    <name evidence="5" type="ORF">ACJIZ3_011635</name>
</gene>
<dbReference type="PANTHER" id="PTHR14110:SF5">
    <property type="entry name" value="OUTER ENVELOPE PORE PROTEIN 16-4, CHLOROPLASTIC"/>
    <property type="match status" value="1"/>
</dbReference>